<accession>Q5ZED6</accession>
<sequence>MDLCTTCLQLYIVFNLSGLDNSFMFLEGRSTSKLAAGEHLGAGGGGRSCARASRPLYPTVATLLTLSDAVCHHGDPGNRAAPSRPCQLRRMKDDGVEPDLVTYRHHLTITASLLASCPLRTPSPSSSPIATIFLLPPSAPL</sequence>
<evidence type="ECO:0000313" key="1">
    <source>
        <dbReference type="EMBL" id="BAD61136.1"/>
    </source>
</evidence>
<proteinExistence type="predicted"/>
<protein>
    <submittedName>
        <fullName evidence="1">Uncharacterized protein</fullName>
    </submittedName>
</protein>
<organism evidence="1">
    <name type="scientific">Oryza sativa subsp. japonica</name>
    <name type="common">Rice</name>
    <dbReference type="NCBI Taxonomy" id="39947"/>
    <lineage>
        <taxon>Eukaryota</taxon>
        <taxon>Viridiplantae</taxon>
        <taxon>Streptophyta</taxon>
        <taxon>Embryophyta</taxon>
        <taxon>Tracheophyta</taxon>
        <taxon>Spermatophyta</taxon>
        <taxon>Magnoliopsida</taxon>
        <taxon>Liliopsida</taxon>
        <taxon>Poales</taxon>
        <taxon>Poaceae</taxon>
        <taxon>BOP clade</taxon>
        <taxon>Oryzoideae</taxon>
        <taxon>Oryzeae</taxon>
        <taxon>Oryzinae</taxon>
        <taxon>Oryza</taxon>
        <taxon>Oryza sativa</taxon>
    </lineage>
</organism>
<gene>
    <name evidence="1" type="primary">P0434B04.24</name>
</gene>
<dbReference type="Proteomes" id="UP000817658">
    <property type="component" value="Chromosome 1"/>
</dbReference>
<name>Q5ZED6_ORYSJ</name>
<dbReference type="EMBL" id="AP002540">
    <property type="protein sequence ID" value="BAD61136.1"/>
    <property type="molecule type" value="Genomic_DNA"/>
</dbReference>
<dbReference type="AlphaFoldDB" id="Q5ZED6"/>
<reference evidence="1" key="1">
    <citation type="journal article" date="2002" name="Nature">
        <title>The genome sequence and structure of rice chromosome 1.</title>
        <authorList>
            <person name="Sasaki T."/>
            <person name="Matsumoto T."/>
            <person name="Yamamoto K."/>
            <person name="Sakata K."/>
            <person name="Baba T."/>
            <person name="Katayose Y."/>
            <person name="Wu J."/>
            <person name="Niimura Y."/>
            <person name="Cheng Z."/>
            <person name="Nagamura Y."/>
            <person name="Antonio B.A."/>
            <person name="Kanamori H."/>
            <person name="Hosokawa S."/>
            <person name="Masukawa M."/>
            <person name="Arikawa K."/>
            <person name="Chiden Y."/>
            <person name="Hayashi M."/>
            <person name="Okamoto M."/>
            <person name="Ando T."/>
            <person name="Aoki H."/>
            <person name="Arita K."/>
            <person name="Hamada M."/>
            <person name="Harada C."/>
            <person name="Hijishita S."/>
            <person name="Honda M."/>
            <person name="Ichikawa Y."/>
            <person name="Idonuma A."/>
            <person name="Iijima M."/>
            <person name="Ikeda M."/>
            <person name="Ikeno M."/>
            <person name="Itoh S."/>
            <person name="Itoh T."/>
            <person name="Itoh Y."/>
            <person name="Itoh Y."/>
            <person name="Iwabuchi A."/>
            <person name="Kamiya K."/>
            <person name="Karasawa W."/>
            <person name="Katagiri S."/>
            <person name="Kikuta A."/>
            <person name="Kobayashi N."/>
            <person name="Kono I."/>
            <person name="Machita K."/>
            <person name="Maehara T."/>
            <person name="Mizuno H."/>
            <person name="Mizubayashi T."/>
            <person name="Mukai Y."/>
            <person name="Nagasaki H."/>
            <person name="Nakashima M."/>
            <person name="Nakama Y."/>
            <person name="Nakamichi Y."/>
            <person name="Nakamura M."/>
            <person name="Namiki N."/>
            <person name="Negishi M."/>
            <person name="Ohta I."/>
            <person name="Ono N."/>
            <person name="Saji S."/>
            <person name="Sakai K."/>
            <person name="Shibata M."/>
            <person name="Shimokawa T."/>
            <person name="Shomura A."/>
            <person name="Song J."/>
            <person name="Takazaki Y."/>
            <person name="Terasawa K."/>
            <person name="Tsuji K."/>
            <person name="Waki K."/>
            <person name="Yamagata H."/>
            <person name="Yamane H."/>
            <person name="Yoshiki S."/>
            <person name="Yoshihara R."/>
            <person name="Yukawa K."/>
            <person name="Zhong H."/>
            <person name="Iwama H."/>
            <person name="Endo T."/>
            <person name="Ito H."/>
            <person name="Hahn J.H."/>
            <person name="Kim H.I."/>
            <person name="Eun M.Y."/>
            <person name="Yano M."/>
            <person name="Jiang J."/>
            <person name="Gojobori T."/>
        </authorList>
    </citation>
    <scope>NUCLEOTIDE SEQUENCE [LARGE SCALE GENOMIC DNA]</scope>
</reference>